<accession>Q23CQ3</accession>
<dbReference type="AlphaFoldDB" id="Q23CQ3"/>
<dbReference type="KEGG" id="tet:TTHERM_01334230"/>
<dbReference type="EMBL" id="GG662714">
    <property type="protein sequence ID" value="EAR94296.2"/>
    <property type="molecule type" value="Genomic_DNA"/>
</dbReference>
<dbReference type="Proteomes" id="UP000009168">
    <property type="component" value="Unassembled WGS sequence"/>
</dbReference>
<name>Q23CQ3_TETTS</name>
<dbReference type="InParanoid" id="Q23CQ3"/>
<proteinExistence type="predicted"/>
<feature type="non-terminal residue" evidence="1">
    <location>
        <position position="1"/>
    </location>
</feature>
<protein>
    <submittedName>
        <fullName evidence="1">von willebrand factor type A domain protein</fullName>
    </submittedName>
</protein>
<organism evidence="1 2">
    <name type="scientific">Tetrahymena thermophila (strain SB210)</name>
    <dbReference type="NCBI Taxonomy" id="312017"/>
    <lineage>
        <taxon>Eukaryota</taxon>
        <taxon>Sar</taxon>
        <taxon>Alveolata</taxon>
        <taxon>Ciliophora</taxon>
        <taxon>Intramacronucleata</taxon>
        <taxon>Oligohymenophorea</taxon>
        <taxon>Hymenostomatida</taxon>
        <taxon>Tetrahymenina</taxon>
        <taxon>Tetrahymenidae</taxon>
        <taxon>Tetrahymena</taxon>
    </lineage>
</organism>
<evidence type="ECO:0000313" key="2">
    <source>
        <dbReference type="Proteomes" id="UP000009168"/>
    </source>
</evidence>
<dbReference type="GeneID" id="7836275"/>
<dbReference type="HOGENOM" id="CLU_2138540_0_0_1"/>
<keyword evidence="2" id="KW-1185">Reference proteome</keyword>
<evidence type="ECO:0000313" key="1">
    <source>
        <dbReference type="EMBL" id="EAR94296.2"/>
    </source>
</evidence>
<sequence length="166" mass="19077">LKKNVQGNLQIIKVGKITGQIITKDSLDINKNYIFRVTTNQSFDAYFHIAIGIMEKSKAFEQQLRQYDLCFLTSQPNKGLDIIEKGQNLCDEGKRLQGIEVRINISKRILKFCSYPNYYHINSCKAEKIQDIDYNFCIQISCIKGNFILGVETISDVSDDSFQTFN</sequence>
<dbReference type="RefSeq" id="XP_001014541.2">
    <property type="nucleotide sequence ID" value="XM_001014541.2"/>
</dbReference>
<reference evidence="2" key="1">
    <citation type="journal article" date="2006" name="PLoS Biol.">
        <title>Macronuclear genome sequence of the ciliate Tetrahymena thermophila, a model eukaryote.</title>
        <authorList>
            <person name="Eisen J.A."/>
            <person name="Coyne R.S."/>
            <person name="Wu M."/>
            <person name="Wu D."/>
            <person name="Thiagarajan M."/>
            <person name="Wortman J.R."/>
            <person name="Badger J.H."/>
            <person name="Ren Q."/>
            <person name="Amedeo P."/>
            <person name="Jones K.M."/>
            <person name="Tallon L.J."/>
            <person name="Delcher A.L."/>
            <person name="Salzberg S.L."/>
            <person name="Silva J.C."/>
            <person name="Haas B.J."/>
            <person name="Majoros W.H."/>
            <person name="Farzad M."/>
            <person name="Carlton J.M."/>
            <person name="Smith R.K. Jr."/>
            <person name="Garg J."/>
            <person name="Pearlman R.E."/>
            <person name="Karrer K.M."/>
            <person name="Sun L."/>
            <person name="Manning G."/>
            <person name="Elde N.C."/>
            <person name="Turkewitz A.P."/>
            <person name="Asai D.J."/>
            <person name="Wilkes D.E."/>
            <person name="Wang Y."/>
            <person name="Cai H."/>
            <person name="Collins K."/>
            <person name="Stewart B.A."/>
            <person name="Lee S.R."/>
            <person name="Wilamowska K."/>
            <person name="Weinberg Z."/>
            <person name="Ruzzo W.L."/>
            <person name="Wloga D."/>
            <person name="Gaertig J."/>
            <person name="Frankel J."/>
            <person name="Tsao C.-C."/>
            <person name="Gorovsky M.A."/>
            <person name="Keeling P.J."/>
            <person name="Waller R.F."/>
            <person name="Patron N.J."/>
            <person name="Cherry J.M."/>
            <person name="Stover N.A."/>
            <person name="Krieger C.J."/>
            <person name="del Toro C."/>
            <person name="Ryder H.F."/>
            <person name="Williamson S.C."/>
            <person name="Barbeau R.A."/>
            <person name="Hamilton E.P."/>
            <person name="Orias E."/>
        </authorList>
    </citation>
    <scope>NUCLEOTIDE SEQUENCE [LARGE SCALE GENOMIC DNA]</scope>
    <source>
        <strain evidence="2">SB210</strain>
    </source>
</reference>
<gene>
    <name evidence="1" type="ORF">TTHERM_01334230</name>
</gene>